<protein>
    <submittedName>
        <fullName evidence="1">Uncharacterized protein</fullName>
    </submittedName>
</protein>
<proteinExistence type="predicted"/>
<evidence type="ECO:0000313" key="1">
    <source>
        <dbReference type="EMBL" id="KXA91289.1"/>
    </source>
</evidence>
<accession>A0A133UAU8</accession>
<reference evidence="1 2" key="1">
    <citation type="journal article" date="2016" name="Sci. Rep.">
        <title>Metabolic traits of an uncultured archaeal lineage -MSBL1- from brine pools of the Red Sea.</title>
        <authorList>
            <person name="Mwirichia R."/>
            <person name="Alam I."/>
            <person name="Rashid M."/>
            <person name="Vinu M."/>
            <person name="Ba-Alawi W."/>
            <person name="Anthony Kamau A."/>
            <person name="Kamanda Ngugi D."/>
            <person name="Goker M."/>
            <person name="Klenk H.P."/>
            <person name="Bajic V."/>
            <person name="Stingl U."/>
        </authorList>
    </citation>
    <scope>NUCLEOTIDE SEQUENCE [LARGE SCALE GENOMIC DNA]</scope>
    <source>
        <strain evidence="1">SCGC-AAA259A05</strain>
    </source>
</reference>
<dbReference type="AlphaFoldDB" id="A0A133UAU8"/>
<gene>
    <name evidence="1" type="ORF">AKJ57_01855</name>
</gene>
<name>A0A133UAU8_9EURY</name>
<dbReference type="Proteomes" id="UP000070163">
    <property type="component" value="Unassembled WGS sequence"/>
</dbReference>
<evidence type="ECO:0000313" key="2">
    <source>
        <dbReference type="Proteomes" id="UP000070163"/>
    </source>
</evidence>
<keyword evidence="2" id="KW-1185">Reference proteome</keyword>
<organism evidence="1 2">
    <name type="scientific">candidate division MSBL1 archaeon SCGC-AAA259A05</name>
    <dbReference type="NCBI Taxonomy" id="1698259"/>
    <lineage>
        <taxon>Archaea</taxon>
        <taxon>Methanobacteriati</taxon>
        <taxon>Methanobacteriota</taxon>
        <taxon>candidate division MSBL1</taxon>
    </lineage>
</organism>
<sequence length="140" mass="16032">MVARRKPMEIFRASFKKAELVAEVFELASTPGEIRDVVRSDFFDLAEDIQKSYPAIGTFLELALHGIDKVTEDIQERRNLLERTIYELSIVPAITATERYVKRVHEIYEEEEHDHTIGSIEAMQDALPSDKGRSSQVIPQ</sequence>
<dbReference type="EMBL" id="LHXJ01000014">
    <property type="protein sequence ID" value="KXA91289.1"/>
    <property type="molecule type" value="Genomic_DNA"/>
</dbReference>
<comment type="caution">
    <text evidence="1">The sequence shown here is derived from an EMBL/GenBank/DDBJ whole genome shotgun (WGS) entry which is preliminary data.</text>
</comment>